<keyword evidence="3" id="KW-1185">Reference proteome</keyword>
<dbReference type="AlphaFoldDB" id="A0AAV7V052"/>
<comment type="caution">
    <text evidence="2">The sequence shown here is derived from an EMBL/GenBank/DDBJ whole genome shotgun (WGS) entry which is preliminary data.</text>
</comment>
<accession>A0AAV7V052</accession>
<name>A0AAV7V052_PLEWA</name>
<feature type="compositionally biased region" description="Basic and acidic residues" evidence="1">
    <location>
        <begin position="112"/>
        <end position="147"/>
    </location>
</feature>
<proteinExistence type="predicted"/>
<gene>
    <name evidence="2" type="ORF">NDU88_004050</name>
</gene>
<organism evidence="2 3">
    <name type="scientific">Pleurodeles waltl</name>
    <name type="common">Iberian ribbed newt</name>
    <dbReference type="NCBI Taxonomy" id="8319"/>
    <lineage>
        <taxon>Eukaryota</taxon>
        <taxon>Metazoa</taxon>
        <taxon>Chordata</taxon>
        <taxon>Craniata</taxon>
        <taxon>Vertebrata</taxon>
        <taxon>Euteleostomi</taxon>
        <taxon>Amphibia</taxon>
        <taxon>Batrachia</taxon>
        <taxon>Caudata</taxon>
        <taxon>Salamandroidea</taxon>
        <taxon>Salamandridae</taxon>
        <taxon>Pleurodelinae</taxon>
        <taxon>Pleurodeles</taxon>
    </lineage>
</organism>
<protein>
    <submittedName>
        <fullName evidence="2">Uncharacterized protein</fullName>
    </submittedName>
</protein>
<dbReference type="EMBL" id="JANPWB010000004">
    <property type="protein sequence ID" value="KAJ1194764.1"/>
    <property type="molecule type" value="Genomic_DNA"/>
</dbReference>
<reference evidence="2" key="1">
    <citation type="journal article" date="2022" name="bioRxiv">
        <title>Sequencing and chromosome-scale assembly of the giantPleurodeles waltlgenome.</title>
        <authorList>
            <person name="Brown T."/>
            <person name="Elewa A."/>
            <person name="Iarovenko S."/>
            <person name="Subramanian E."/>
            <person name="Araus A.J."/>
            <person name="Petzold A."/>
            <person name="Susuki M."/>
            <person name="Suzuki K.-i.T."/>
            <person name="Hayashi T."/>
            <person name="Toyoda A."/>
            <person name="Oliveira C."/>
            <person name="Osipova E."/>
            <person name="Leigh N.D."/>
            <person name="Simon A."/>
            <person name="Yun M.H."/>
        </authorList>
    </citation>
    <scope>NUCLEOTIDE SEQUENCE</scope>
    <source>
        <strain evidence="2">20211129_DDA</strain>
        <tissue evidence="2">Liver</tissue>
    </source>
</reference>
<sequence>MWISEGPHRGEERRHLRELCQKGTVRWLWGGQSAPGDQGEQERQPWLKREEQARKRCQAPQCEGGLSVWCGACQARYDRQLERARKQCKPLIPRRSAWVIPERVPAGAESSLDPRRGGGVSHEWELNSRRLGDLRYPEDPRTNEVRSARRGLCP</sequence>
<evidence type="ECO:0000313" key="2">
    <source>
        <dbReference type="EMBL" id="KAJ1194764.1"/>
    </source>
</evidence>
<dbReference type="Proteomes" id="UP001066276">
    <property type="component" value="Chromosome 2_2"/>
</dbReference>
<evidence type="ECO:0000313" key="3">
    <source>
        <dbReference type="Proteomes" id="UP001066276"/>
    </source>
</evidence>
<feature type="region of interest" description="Disordered" evidence="1">
    <location>
        <begin position="103"/>
        <end position="154"/>
    </location>
</feature>
<evidence type="ECO:0000256" key="1">
    <source>
        <dbReference type="SAM" id="MobiDB-lite"/>
    </source>
</evidence>